<dbReference type="Pfam" id="PF12867">
    <property type="entry name" value="DinB_2"/>
    <property type="match status" value="1"/>
</dbReference>
<proteinExistence type="predicted"/>
<comment type="caution">
    <text evidence="2">The sequence shown here is derived from an EMBL/GenBank/DDBJ whole genome shotgun (WGS) entry which is preliminary data.</text>
</comment>
<evidence type="ECO:0000259" key="1">
    <source>
        <dbReference type="Pfam" id="PF12867"/>
    </source>
</evidence>
<dbReference type="RefSeq" id="WP_063608289.1">
    <property type="nucleotide sequence ID" value="NZ_CP154609.1"/>
</dbReference>
<dbReference type="Proteomes" id="UP000216207">
    <property type="component" value="Unassembled WGS sequence"/>
</dbReference>
<organism evidence="2 3">
    <name type="scientific">Shouchella clausii</name>
    <name type="common">Alkalihalobacillus clausii</name>
    <dbReference type="NCBI Taxonomy" id="79880"/>
    <lineage>
        <taxon>Bacteria</taxon>
        <taxon>Bacillati</taxon>
        <taxon>Bacillota</taxon>
        <taxon>Bacilli</taxon>
        <taxon>Bacillales</taxon>
        <taxon>Bacillaceae</taxon>
        <taxon>Shouchella</taxon>
    </lineage>
</organism>
<protein>
    <submittedName>
        <fullName evidence="2">DinB family protein</fullName>
    </submittedName>
</protein>
<reference evidence="2 3" key="1">
    <citation type="submission" date="2017-07" db="EMBL/GenBank/DDBJ databases">
        <title>Isolation and whole genome analysis of endospore-forming bacteria from heroin.</title>
        <authorList>
            <person name="Kalinowski J."/>
            <person name="Ahrens B."/>
            <person name="Al-Dilaimi A."/>
            <person name="Winkler A."/>
            <person name="Wibberg D."/>
            <person name="Schleenbecker U."/>
            <person name="Ruckert C."/>
            <person name="Wolfel R."/>
            <person name="Grass G."/>
        </authorList>
    </citation>
    <scope>NUCLEOTIDE SEQUENCE [LARGE SCALE GENOMIC DNA]</scope>
    <source>
        <strain evidence="2 3">7539</strain>
    </source>
</reference>
<dbReference type="InterPro" id="IPR034660">
    <property type="entry name" value="DinB/YfiT-like"/>
</dbReference>
<dbReference type="Gene3D" id="1.20.120.450">
    <property type="entry name" value="dinb family like domain"/>
    <property type="match status" value="1"/>
</dbReference>
<dbReference type="AlphaFoldDB" id="A0A268NX74"/>
<dbReference type="EMBL" id="NPCC01000023">
    <property type="protein sequence ID" value="PAE88137.1"/>
    <property type="molecule type" value="Genomic_DNA"/>
</dbReference>
<dbReference type="SUPFAM" id="SSF109854">
    <property type="entry name" value="DinB/YfiT-like putative metalloenzymes"/>
    <property type="match status" value="1"/>
</dbReference>
<sequence length="157" mass="18208">MVDAKTVLLDQLLANANDPSWYIPFQEAVKGISEIEAFWKPDKSSHSIAEIVQHLIYWNQIWQTRYEKADARTVPSVKKNVDSFLVPKNKTFQTLQTELLDILLRWQDLITEKQLSEKVKGYPVEAEWWGLIANATTHNAYHIGQIAFLRKMDKPVI</sequence>
<dbReference type="InterPro" id="IPR024775">
    <property type="entry name" value="DinB-like"/>
</dbReference>
<name>A0A268NX74_SHOCL</name>
<evidence type="ECO:0000313" key="3">
    <source>
        <dbReference type="Proteomes" id="UP000216207"/>
    </source>
</evidence>
<evidence type="ECO:0000313" key="2">
    <source>
        <dbReference type="EMBL" id="PAE88137.1"/>
    </source>
</evidence>
<gene>
    <name evidence="2" type="ORF">CHH72_14925</name>
</gene>
<feature type="domain" description="DinB-like" evidence="1">
    <location>
        <begin position="25"/>
        <end position="146"/>
    </location>
</feature>
<accession>A0A268NX74</accession>